<proteinExistence type="predicted"/>
<gene>
    <name evidence="2" type="ORF">GRF29_216g79596</name>
</gene>
<feature type="chain" id="PRO_5042929188" description="Pectate lyase superfamily protein domain-containing protein" evidence="1">
    <location>
        <begin position="16"/>
        <end position="526"/>
    </location>
</feature>
<evidence type="ECO:0000313" key="2">
    <source>
        <dbReference type="EMBL" id="KAK3197397.1"/>
    </source>
</evidence>
<name>A0AAN6RCU9_9PLEO</name>
<organism evidence="2 3">
    <name type="scientific">Pseudopithomyces chartarum</name>
    <dbReference type="NCBI Taxonomy" id="1892770"/>
    <lineage>
        <taxon>Eukaryota</taxon>
        <taxon>Fungi</taxon>
        <taxon>Dikarya</taxon>
        <taxon>Ascomycota</taxon>
        <taxon>Pezizomycotina</taxon>
        <taxon>Dothideomycetes</taxon>
        <taxon>Pleosporomycetidae</taxon>
        <taxon>Pleosporales</taxon>
        <taxon>Massarineae</taxon>
        <taxon>Didymosphaeriaceae</taxon>
        <taxon>Pseudopithomyces</taxon>
    </lineage>
</organism>
<protein>
    <recommendedName>
        <fullName evidence="4">Pectate lyase superfamily protein domain-containing protein</fullName>
    </recommendedName>
</protein>
<reference evidence="2 3" key="1">
    <citation type="submission" date="2021-02" db="EMBL/GenBank/DDBJ databases">
        <title>Genome assembly of Pseudopithomyces chartarum.</title>
        <authorList>
            <person name="Jauregui R."/>
            <person name="Singh J."/>
            <person name="Voisey C."/>
        </authorList>
    </citation>
    <scope>NUCLEOTIDE SEQUENCE [LARGE SCALE GENOMIC DNA]</scope>
    <source>
        <strain evidence="2 3">AGR01</strain>
    </source>
</reference>
<feature type="signal peptide" evidence="1">
    <location>
        <begin position="1"/>
        <end position="15"/>
    </location>
</feature>
<evidence type="ECO:0000313" key="3">
    <source>
        <dbReference type="Proteomes" id="UP001280581"/>
    </source>
</evidence>
<evidence type="ECO:0000256" key="1">
    <source>
        <dbReference type="SAM" id="SignalP"/>
    </source>
</evidence>
<dbReference type="Gene3D" id="2.160.20.10">
    <property type="entry name" value="Single-stranded right-handed beta-helix, Pectin lyase-like"/>
    <property type="match status" value="1"/>
</dbReference>
<sequence>MFSETLLTIVTVCAAVPAVVVDYRKTWTSRGDKLPDFSYAGYRQSEFSLPASNRPAIITISPGTGDMSSTIQRALDQVSQSGGGVVQLATGTYTLSAGLLVQNGTTLRGSGVDNTIILVNSLYENSITLGQPNLREQRGKATNITDFYVPFGTDTINVLDTSRLRVGKEVYVERGVTQDWIDVMGMTAQRKADGAPRDFTWIDPGKLVQQPRRVKFINGKTITLNIPLTDSLDGTSGLMNPIQLTPYTPPVQPSEMGIENLSMRVEPSCSGRSLNDPSCASSAIRISSWATDSWVRNIDLTGFNHGIDIMRSASRITITSVVMNRYGPTDNTAGYAIDVAIDGTQVLVHNVSNRGDGKSWSVATESLTPGPNVCIGYETQQSIENIGIEPHQRYAHGFLNEGSRTVSVIYRNRGNAGTGHGWTMANGIIDKDLPIKQQYSANTLSGVSWNSNSRSVTMQDPPLGQNYCFGCIGPNSRKAGYETNSTGIYGAYVSPSSLFKAQLRDRGFEILLGSAVLSSREENCMA</sequence>
<dbReference type="InterPro" id="IPR012334">
    <property type="entry name" value="Pectin_lyas_fold"/>
</dbReference>
<dbReference type="EMBL" id="WVTA01000018">
    <property type="protein sequence ID" value="KAK3197397.1"/>
    <property type="molecule type" value="Genomic_DNA"/>
</dbReference>
<comment type="caution">
    <text evidence="2">The sequence shown here is derived from an EMBL/GenBank/DDBJ whole genome shotgun (WGS) entry which is preliminary data.</text>
</comment>
<keyword evidence="3" id="KW-1185">Reference proteome</keyword>
<dbReference type="SUPFAM" id="SSF51126">
    <property type="entry name" value="Pectin lyase-like"/>
    <property type="match status" value="1"/>
</dbReference>
<dbReference type="Proteomes" id="UP001280581">
    <property type="component" value="Unassembled WGS sequence"/>
</dbReference>
<accession>A0AAN6RCU9</accession>
<dbReference type="InterPro" id="IPR011050">
    <property type="entry name" value="Pectin_lyase_fold/virulence"/>
</dbReference>
<keyword evidence="1" id="KW-0732">Signal</keyword>
<evidence type="ECO:0008006" key="4">
    <source>
        <dbReference type="Google" id="ProtNLM"/>
    </source>
</evidence>
<dbReference type="AlphaFoldDB" id="A0AAN6RCU9"/>